<dbReference type="EMBL" id="CM042883">
    <property type="protein sequence ID" value="KAI4374199.1"/>
    <property type="molecule type" value="Genomic_DNA"/>
</dbReference>
<gene>
    <name evidence="1" type="ORF">MLD38_012218</name>
</gene>
<sequence length="386" mass="42074">MQNASNQIYYASMQPVSADFPHIHPHYRLNENGARVLSSYDQNSISRIPGHLGDATLASGMAYKSDLSNQSLGLGASPGLDTVGGHQFAISAEHRKSGNILESMSKPLSKEGKEVLPSDFVDPNASRGAHGGPPLQNIASDKQIRQLTDLSTSLAHLLGAGNDLPQIYAALSSQQMMDVSSALSAIGAGSVLPPVQCNTLVENQKQYDPLSDSLEPNKPEDSKPPFFTVPTGDVNADLNANNVQTEGNDTRSSSQQEVKVTEEKGVVEIENEKEKGKEMQEDEKLENYGGKDRGGKKTKEAKNLHAFKFALFEFVKDLMKPTWKEGQMDKEAYKTIVRKVVDKVTGTMQGNIPQSQDKIEQYLTFAKPKLTKLVQACVEKGKSRKA</sequence>
<accession>A0ACB9R5P3</accession>
<evidence type="ECO:0000313" key="1">
    <source>
        <dbReference type="EMBL" id="KAI4374199.1"/>
    </source>
</evidence>
<dbReference type="Proteomes" id="UP001057402">
    <property type="component" value="Chromosome 4"/>
</dbReference>
<evidence type="ECO:0000313" key="2">
    <source>
        <dbReference type="Proteomes" id="UP001057402"/>
    </source>
</evidence>
<organism evidence="1 2">
    <name type="scientific">Melastoma candidum</name>
    <dbReference type="NCBI Taxonomy" id="119954"/>
    <lineage>
        <taxon>Eukaryota</taxon>
        <taxon>Viridiplantae</taxon>
        <taxon>Streptophyta</taxon>
        <taxon>Embryophyta</taxon>
        <taxon>Tracheophyta</taxon>
        <taxon>Spermatophyta</taxon>
        <taxon>Magnoliopsida</taxon>
        <taxon>eudicotyledons</taxon>
        <taxon>Gunneridae</taxon>
        <taxon>Pentapetalae</taxon>
        <taxon>rosids</taxon>
        <taxon>malvids</taxon>
        <taxon>Myrtales</taxon>
        <taxon>Melastomataceae</taxon>
        <taxon>Melastomatoideae</taxon>
        <taxon>Melastomateae</taxon>
        <taxon>Melastoma</taxon>
    </lineage>
</organism>
<name>A0ACB9R5P3_9MYRT</name>
<comment type="caution">
    <text evidence="1">The sequence shown here is derived from an EMBL/GenBank/DDBJ whole genome shotgun (WGS) entry which is preliminary data.</text>
</comment>
<protein>
    <submittedName>
        <fullName evidence="1">Uncharacterized protein</fullName>
    </submittedName>
</protein>
<proteinExistence type="predicted"/>
<keyword evidence="2" id="KW-1185">Reference proteome</keyword>
<reference evidence="2" key="1">
    <citation type="journal article" date="2023" name="Front. Plant Sci.">
        <title>Chromosomal-level genome assembly of Melastoma candidum provides insights into trichome evolution.</title>
        <authorList>
            <person name="Zhong Y."/>
            <person name="Wu W."/>
            <person name="Sun C."/>
            <person name="Zou P."/>
            <person name="Liu Y."/>
            <person name="Dai S."/>
            <person name="Zhou R."/>
        </authorList>
    </citation>
    <scope>NUCLEOTIDE SEQUENCE [LARGE SCALE GENOMIC DNA]</scope>
</reference>